<dbReference type="PRINTS" id="PR00139">
    <property type="entry name" value="ASNGLNASE"/>
</dbReference>
<evidence type="ECO:0000256" key="2">
    <source>
        <dbReference type="PIRSR" id="PIRSR001220-2"/>
    </source>
</evidence>
<name>A0A0S4JTX6_BODSA</name>
<evidence type="ECO:0000313" key="7">
    <source>
        <dbReference type="EMBL" id="CUG94033.1"/>
    </source>
</evidence>
<dbReference type="OrthoDB" id="427002at2759"/>
<dbReference type="PANTHER" id="PTHR11707">
    <property type="entry name" value="L-ASPARAGINASE"/>
    <property type="match status" value="1"/>
</dbReference>
<evidence type="ECO:0000313" key="8">
    <source>
        <dbReference type="Proteomes" id="UP000051952"/>
    </source>
</evidence>
<feature type="active site" evidence="3">
    <location>
        <position position="149"/>
    </location>
</feature>
<dbReference type="InterPro" id="IPR037152">
    <property type="entry name" value="L-asparaginase_N_sf"/>
</dbReference>
<protein>
    <recommendedName>
        <fullName evidence="1">asparaginase</fullName>
        <ecNumber evidence="1">3.5.1.1</ecNumber>
    </recommendedName>
</protein>
<dbReference type="Pfam" id="PF00710">
    <property type="entry name" value="Asparaginase"/>
    <property type="match status" value="1"/>
</dbReference>
<keyword evidence="8" id="KW-1185">Reference proteome</keyword>
<organism evidence="7 8">
    <name type="scientific">Bodo saltans</name>
    <name type="common">Flagellated protozoan</name>
    <dbReference type="NCBI Taxonomy" id="75058"/>
    <lineage>
        <taxon>Eukaryota</taxon>
        <taxon>Discoba</taxon>
        <taxon>Euglenozoa</taxon>
        <taxon>Kinetoplastea</taxon>
        <taxon>Metakinetoplastina</taxon>
        <taxon>Eubodonida</taxon>
        <taxon>Bodonidae</taxon>
        <taxon>Bodo</taxon>
    </lineage>
</organism>
<dbReference type="Proteomes" id="UP000051952">
    <property type="component" value="Unassembled WGS sequence"/>
</dbReference>
<accession>A0A0S4JTX6</accession>
<feature type="domain" description="L-asparaginase N-terminal" evidence="5">
    <location>
        <begin position="37"/>
        <end position="242"/>
    </location>
</feature>
<dbReference type="InterPro" id="IPR041725">
    <property type="entry name" value="L-asparaginase_I"/>
</dbReference>
<dbReference type="SUPFAM" id="SSF53774">
    <property type="entry name" value="Glutaminase/Asparaginase"/>
    <property type="match status" value="1"/>
</dbReference>
<dbReference type="OMA" id="AEVKLMY"/>
<dbReference type="InterPro" id="IPR027474">
    <property type="entry name" value="L-asparaginase_N"/>
</dbReference>
<evidence type="ECO:0000259" key="5">
    <source>
        <dbReference type="Pfam" id="PF00710"/>
    </source>
</evidence>
<dbReference type="Gene3D" id="3.40.50.1170">
    <property type="entry name" value="L-asparaginase, N-terminal domain"/>
    <property type="match status" value="1"/>
</dbReference>
<feature type="domain" description="Asparaginase/glutaminase C-terminal" evidence="6">
    <location>
        <begin position="269"/>
        <end position="392"/>
    </location>
</feature>
<dbReference type="EMBL" id="CYKH01002219">
    <property type="protein sequence ID" value="CUG94033.1"/>
    <property type="molecule type" value="Genomic_DNA"/>
</dbReference>
<dbReference type="AlphaFoldDB" id="A0A0S4JTX6"/>
<evidence type="ECO:0000256" key="4">
    <source>
        <dbReference type="SAM" id="MobiDB-lite"/>
    </source>
</evidence>
<evidence type="ECO:0000259" key="6">
    <source>
        <dbReference type="Pfam" id="PF17763"/>
    </source>
</evidence>
<dbReference type="PANTHER" id="PTHR11707:SF28">
    <property type="entry name" value="60 KDA LYSOPHOSPHOLIPASE"/>
    <property type="match status" value="1"/>
</dbReference>
<dbReference type="InterPro" id="IPR006034">
    <property type="entry name" value="Asparaginase/glutaminase-like"/>
</dbReference>
<feature type="binding site" evidence="2">
    <location>
        <begin position="149"/>
        <end position="150"/>
    </location>
    <ligand>
        <name>substrate</name>
    </ligand>
</feature>
<dbReference type="PIRSF" id="PIRSF001220">
    <property type="entry name" value="L-ASNase_gatD"/>
    <property type="match status" value="1"/>
</dbReference>
<dbReference type="PIRSF" id="PIRSF500176">
    <property type="entry name" value="L_ASNase"/>
    <property type="match status" value="1"/>
</dbReference>
<feature type="compositionally biased region" description="Low complexity" evidence="4">
    <location>
        <begin position="78"/>
        <end position="94"/>
    </location>
</feature>
<gene>
    <name evidence="7" type="ORF">BSAL_46160</name>
</gene>
<dbReference type="PROSITE" id="PS00917">
    <property type="entry name" value="ASN_GLN_ASE_2"/>
    <property type="match status" value="1"/>
</dbReference>
<dbReference type="EC" id="3.5.1.1" evidence="1"/>
<dbReference type="VEuPathDB" id="TriTrypDB:BSAL_46160"/>
<proteinExistence type="predicted"/>
<dbReference type="InterPro" id="IPR027475">
    <property type="entry name" value="Asparaginase/glutaminase_AS2"/>
</dbReference>
<feature type="binding site" evidence="2">
    <location>
        <position position="118"/>
    </location>
    <ligand>
        <name>substrate</name>
    </ligand>
</feature>
<dbReference type="InterPro" id="IPR040919">
    <property type="entry name" value="Asparaginase_C"/>
</dbReference>
<dbReference type="Gene3D" id="3.40.50.40">
    <property type="match status" value="1"/>
</dbReference>
<dbReference type="SMART" id="SM00870">
    <property type="entry name" value="Asparaginase"/>
    <property type="match status" value="1"/>
</dbReference>
<dbReference type="GO" id="GO:0009066">
    <property type="term" value="P:aspartate family amino acid metabolic process"/>
    <property type="evidence" value="ECO:0007669"/>
    <property type="project" value="UniProtKB-ARBA"/>
</dbReference>
<reference evidence="8" key="1">
    <citation type="submission" date="2015-09" db="EMBL/GenBank/DDBJ databases">
        <authorList>
            <consortium name="Pathogen Informatics"/>
        </authorList>
    </citation>
    <scope>NUCLEOTIDE SEQUENCE [LARGE SCALE GENOMIC DNA]</scope>
    <source>
        <strain evidence="8">Lake Konstanz</strain>
    </source>
</reference>
<dbReference type="CDD" id="cd08963">
    <property type="entry name" value="L-asparaginase_I"/>
    <property type="match status" value="1"/>
</dbReference>
<evidence type="ECO:0000256" key="1">
    <source>
        <dbReference type="ARBA" id="ARBA00012920"/>
    </source>
</evidence>
<feature type="compositionally biased region" description="Polar residues" evidence="4">
    <location>
        <begin position="16"/>
        <end position="27"/>
    </location>
</feature>
<dbReference type="InterPro" id="IPR027473">
    <property type="entry name" value="L-asparaginase_C"/>
</dbReference>
<feature type="compositionally biased region" description="Basic and acidic residues" evidence="4">
    <location>
        <begin position="1"/>
        <end position="11"/>
    </location>
</feature>
<dbReference type="InterPro" id="IPR036152">
    <property type="entry name" value="Asp/glu_Ase-like_sf"/>
</dbReference>
<sequence length="407" mass="44651">MEHSSVHHPEMPHIPSTLTLASRTPTVGSARKSETRHILVIYVGGTLGMKPNSENSLAPVAGYLTTEMRRMRELNPPSDDFAQQGSSSSSNSFSSAALSNEMRVPTFDVIEYAQLLDSSDMDQQDWLVIARDIERYYYLYDGFLIAHGTDTMHYTATALSFLLHNLAKPVILTGAMVPLMEPYNDARRNLVVGMMFAASTEICEVCIFCNDVLLRGNRSVKVRHTLSAFSSPNYPALSVMEAQPFRPRRHLLARPPTGPLAIHSDMSGRVMTVLCHPDFDAESVKTMIQGTSKEAESRLDCVVLELMGVGNTTSTMARTLQSVVNTASRVGCLVAITTQDLYGSLTAASVSRLKKSCPDAIFVGDMTTEAAAVKAMYLFGKKLTAAEVKEWMPRNIRGEVTTVASRL</sequence>
<feature type="region of interest" description="Disordered" evidence="4">
    <location>
        <begin position="75"/>
        <end position="94"/>
    </location>
</feature>
<dbReference type="SFLD" id="SFLDS00057">
    <property type="entry name" value="Glutaminase/Asparaginase"/>
    <property type="match status" value="1"/>
</dbReference>
<dbReference type="Pfam" id="PF17763">
    <property type="entry name" value="Asparaginase_C"/>
    <property type="match status" value="1"/>
</dbReference>
<dbReference type="GO" id="GO:0004067">
    <property type="term" value="F:asparaginase activity"/>
    <property type="evidence" value="ECO:0007669"/>
    <property type="project" value="UniProtKB-UniRule"/>
</dbReference>
<feature type="region of interest" description="Disordered" evidence="4">
    <location>
        <begin position="1"/>
        <end position="31"/>
    </location>
</feature>
<evidence type="ECO:0000256" key="3">
    <source>
        <dbReference type="PROSITE-ProRule" id="PRU10100"/>
    </source>
</evidence>
<dbReference type="PROSITE" id="PS51732">
    <property type="entry name" value="ASN_GLN_ASE_3"/>
    <property type="match status" value="1"/>
</dbReference>